<evidence type="ECO:0000256" key="13">
    <source>
        <dbReference type="ARBA" id="ARBA00048483"/>
    </source>
</evidence>
<dbReference type="PANTHER" id="PTHR32361:SF9">
    <property type="entry name" value="FERRIC REDUCTASE TRANSMEMBRANE COMPONENT 3-RELATED"/>
    <property type="match status" value="1"/>
</dbReference>
<keyword evidence="5" id="KW-1003">Cell membrane</keyword>
<feature type="transmembrane region" description="Helical" evidence="14">
    <location>
        <begin position="144"/>
        <end position="168"/>
    </location>
</feature>
<dbReference type="EMBL" id="KV425890">
    <property type="protein sequence ID" value="KZW01965.1"/>
    <property type="molecule type" value="Genomic_DNA"/>
</dbReference>
<organism evidence="16 17">
    <name type="scientific">Exidia glandulosa HHB12029</name>
    <dbReference type="NCBI Taxonomy" id="1314781"/>
    <lineage>
        <taxon>Eukaryota</taxon>
        <taxon>Fungi</taxon>
        <taxon>Dikarya</taxon>
        <taxon>Basidiomycota</taxon>
        <taxon>Agaricomycotina</taxon>
        <taxon>Agaricomycetes</taxon>
        <taxon>Auriculariales</taxon>
        <taxon>Exidiaceae</taxon>
        <taxon>Exidia</taxon>
    </lineage>
</organism>
<dbReference type="SUPFAM" id="SSF63380">
    <property type="entry name" value="Riboflavin synthase domain-like"/>
    <property type="match status" value="1"/>
</dbReference>
<dbReference type="GO" id="GO:0006879">
    <property type="term" value="P:intracellular iron ion homeostasis"/>
    <property type="evidence" value="ECO:0007669"/>
    <property type="project" value="TreeGrafter"/>
</dbReference>
<dbReference type="InterPro" id="IPR017938">
    <property type="entry name" value="Riboflavin_synthase-like_b-brl"/>
</dbReference>
<dbReference type="InterPro" id="IPR013121">
    <property type="entry name" value="Fe_red_NAD-bd_6"/>
</dbReference>
<protein>
    <recommendedName>
        <fullName evidence="3">ferric-chelate reductase (NADPH)</fullName>
        <ecNumber evidence="3">1.16.1.9</ecNumber>
    </recommendedName>
</protein>
<evidence type="ECO:0000256" key="4">
    <source>
        <dbReference type="ARBA" id="ARBA00022448"/>
    </source>
</evidence>
<keyword evidence="12" id="KW-0325">Glycoprotein</keyword>
<keyword evidence="4" id="KW-0813">Transport</keyword>
<dbReference type="STRING" id="1314781.A0A165PCA0"/>
<dbReference type="GO" id="GO:0052851">
    <property type="term" value="F:ferric-chelate reductase (NADPH) activity"/>
    <property type="evidence" value="ECO:0007669"/>
    <property type="project" value="UniProtKB-EC"/>
</dbReference>
<dbReference type="PANTHER" id="PTHR32361">
    <property type="entry name" value="FERRIC/CUPRIC REDUCTASE TRANSMEMBRANE COMPONENT"/>
    <property type="match status" value="1"/>
</dbReference>
<feature type="transmembrane region" description="Helical" evidence="14">
    <location>
        <begin position="217"/>
        <end position="234"/>
    </location>
</feature>
<dbReference type="InParanoid" id="A0A165PCA0"/>
<keyword evidence="8 14" id="KW-1133">Transmembrane helix</keyword>
<dbReference type="GO" id="GO:0006826">
    <property type="term" value="P:iron ion transport"/>
    <property type="evidence" value="ECO:0007669"/>
    <property type="project" value="TreeGrafter"/>
</dbReference>
<dbReference type="PROSITE" id="PS51384">
    <property type="entry name" value="FAD_FR"/>
    <property type="match status" value="1"/>
</dbReference>
<dbReference type="InterPro" id="IPR051410">
    <property type="entry name" value="Ferric/Cupric_Reductase"/>
</dbReference>
<feature type="transmembrane region" description="Helical" evidence="14">
    <location>
        <begin position="31"/>
        <end position="49"/>
    </location>
</feature>
<dbReference type="Pfam" id="PF01794">
    <property type="entry name" value="Ferric_reduct"/>
    <property type="match status" value="1"/>
</dbReference>
<evidence type="ECO:0000256" key="11">
    <source>
        <dbReference type="ARBA" id="ARBA00023136"/>
    </source>
</evidence>
<evidence type="ECO:0000256" key="6">
    <source>
        <dbReference type="ARBA" id="ARBA00022692"/>
    </source>
</evidence>
<evidence type="ECO:0000256" key="2">
    <source>
        <dbReference type="ARBA" id="ARBA00006278"/>
    </source>
</evidence>
<comment type="similarity">
    <text evidence="2">Belongs to the ferric reductase (FRE) family.</text>
</comment>
<dbReference type="EC" id="1.16.1.9" evidence="3"/>
<sequence>MDPGAPPVAPPEFQVYNSYAIDPQYARGFTAFWVSLVGVAVLISLPGLLRSIRRGRVYTGVGIWEDLHGQSYAPVSAEEKLPPRQLTNATRPIYDYVRSKGYLLAPGLNLDIAQITVVALYYGALLFCVLHKIDLKQYPNRAGFMSLAQLPVIFVFASKNGILSVLLGRGYEKLNFLHRWAGRGLLLSATIHGSLWIRNHLLEAPYLMKGLKEGQGMAAYGTLCLIVLTSLSPIRRAAYQVFFFLHVIGYVGFFIIICYHTPYAVPWIFPPIAFYAFDLLFRMIRFRIKDVTLVAADQQMTLIHVHDCDGGWTAGQHVRVRAFFGGRVFESHPLTICTAPPATSCAEGSRGLLLGARVQGPWTRALNALAQEQEKGVQISVMLDGPYGGCTIDLADYENVLFVAGGSGVTFTLGLLDDLVGRVVKHGRAKGERTRRVEFAWCIRSFGCIFWFAPLFLDIANKAKGSSIDVHFSIYVTCLCNPEAVPDIPGFDVTMDKPSMRSHMALFLNGSDKEAGNLAATGGGLGVAVCGPNDLIREGQNTIATLSPAQVKRLGGVSLHTEHFSL</sequence>
<dbReference type="InterPro" id="IPR013112">
    <property type="entry name" value="FAD-bd_8"/>
</dbReference>
<keyword evidence="6 14" id="KW-0812">Transmembrane</keyword>
<reference evidence="16 17" key="1">
    <citation type="journal article" date="2016" name="Mol. Biol. Evol.">
        <title>Comparative Genomics of Early-Diverging Mushroom-Forming Fungi Provides Insights into the Origins of Lignocellulose Decay Capabilities.</title>
        <authorList>
            <person name="Nagy L.G."/>
            <person name="Riley R."/>
            <person name="Tritt A."/>
            <person name="Adam C."/>
            <person name="Daum C."/>
            <person name="Floudas D."/>
            <person name="Sun H."/>
            <person name="Yadav J.S."/>
            <person name="Pangilinan J."/>
            <person name="Larsson K.H."/>
            <person name="Matsuura K."/>
            <person name="Barry K."/>
            <person name="Labutti K."/>
            <person name="Kuo R."/>
            <person name="Ohm R.A."/>
            <person name="Bhattacharya S.S."/>
            <person name="Shirouzu T."/>
            <person name="Yoshinaga Y."/>
            <person name="Martin F.M."/>
            <person name="Grigoriev I.V."/>
            <person name="Hibbett D.S."/>
        </authorList>
    </citation>
    <scope>NUCLEOTIDE SEQUENCE [LARGE SCALE GENOMIC DNA]</scope>
    <source>
        <strain evidence="16 17">HHB12029</strain>
    </source>
</reference>
<dbReference type="SUPFAM" id="SSF52343">
    <property type="entry name" value="Ferredoxin reductase-like, C-terminal NADP-linked domain"/>
    <property type="match status" value="1"/>
</dbReference>
<keyword evidence="7" id="KW-0249">Electron transport</keyword>
<dbReference type="InterPro" id="IPR039261">
    <property type="entry name" value="FNR_nucleotide-bd"/>
</dbReference>
<accession>A0A165PCA0</accession>
<evidence type="ECO:0000256" key="3">
    <source>
        <dbReference type="ARBA" id="ARBA00012668"/>
    </source>
</evidence>
<keyword evidence="10" id="KW-0406">Ion transport</keyword>
<dbReference type="OrthoDB" id="3944240at2759"/>
<dbReference type="SFLD" id="SFLDS00052">
    <property type="entry name" value="Ferric_Reductase_Domain"/>
    <property type="match status" value="1"/>
</dbReference>
<dbReference type="AlphaFoldDB" id="A0A165PCA0"/>
<feature type="transmembrane region" description="Helical" evidence="14">
    <location>
        <begin position="180"/>
        <end position="197"/>
    </location>
</feature>
<dbReference type="Proteomes" id="UP000077266">
    <property type="component" value="Unassembled WGS sequence"/>
</dbReference>
<dbReference type="InterPro" id="IPR017927">
    <property type="entry name" value="FAD-bd_FR_type"/>
</dbReference>
<evidence type="ECO:0000256" key="10">
    <source>
        <dbReference type="ARBA" id="ARBA00023065"/>
    </source>
</evidence>
<dbReference type="Pfam" id="PF08022">
    <property type="entry name" value="FAD_binding_8"/>
    <property type="match status" value="1"/>
</dbReference>
<keyword evidence="9" id="KW-0560">Oxidoreductase</keyword>
<evidence type="ECO:0000256" key="7">
    <source>
        <dbReference type="ARBA" id="ARBA00022982"/>
    </source>
</evidence>
<dbReference type="SFLD" id="SFLDG01168">
    <property type="entry name" value="Ferric_reductase_subgroup_(FRE"/>
    <property type="match status" value="1"/>
</dbReference>
<name>A0A165PCA0_EXIGL</name>
<keyword evidence="11 14" id="KW-0472">Membrane</keyword>
<dbReference type="InterPro" id="IPR013130">
    <property type="entry name" value="Fe3_Rdtase_TM_dom"/>
</dbReference>
<evidence type="ECO:0000256" key="1">
    <source>
        <dbReference type="ARBA" id="ARBA00004651"/>
    </source>
</evidence>
<dbReference type="CDD" id="cd06186">
    <property type="entry name" value="NOX_Duox_like_FAD_NADP"/>
    <property type="match status" value="1"/>
</dbReference>
<evidence type="ECO:0000256" key="8">
    <source>
        <dbReference type="ARBA" id="ARBA00022989"/>
    </source>
</evidence>
<evidence type="ECO:0000256" key="12">
    <source>
        <dbReference type="ARBA" id="ARBA00023180"/>
    </source>
</evidence>
<evidence type="ECO:0000313" key="17">
    <source>
        <dbReference type="Proteomes" id="UP000077266"/>
    </source>
</evidence>
<comment type="catalytic activity">
    <reaction evidence="13">
        <text>2 a Fe(II)-siderophore + NADP(+) + H(+) = 2 a Fe(III)-siderophore + NADPH</text>
        <dbReference type="Rhea" id="RHEA:28795"/>
        <dbReference type="Rhea" id="RHEA-COMP:11342"/>
        <dbReference type="Rhea" id="RHEA-COMP:11344"/>
        <dbReference type="ChEBI" id="CHEBI:15378"/>
        <dbReference type="ChEBI" id="CHEBI:29033"/>
        <dbReference type="ChEBI" id="CHEBI:29034"/>
        <dbReference type="ChEBI" id="CHEBI:57783"/>
        <dbReference type="ChEBI" id="CHEBI:58349"/>
        <dbReference type="EC" id="1.16.1.9"/>
    </reaction>
</comment>
<evidence type="ECO:0000259" key="15">
    <source>
        <dbReference type="PROSITE" id="PS51384"/>
    </source>
</evidence>
<evidence type="ECO:0000256" key="14">
    <source>
        <dbReference type="SAM" id="Phobius"/>
    </source>
</evidence>
<feature type="transmembrane region" description="Helical" evidence="14">
    <location>
        <begin position="101"/>
        <end position="124"/>
    </location>
</feature>
<evidence type="ECO:0000256" key="5">
    <source>
        <dbReference type="ARBA" id="ARBA00022475"/>
    </source>
</evidence>
<comment type="subcellular location">
    <subcellularLocation>
        <location evidence="1">Cell membrane</location>
        <topology evidence="1">Multi-pass membrane protein</topology>
    </subcellularLocation>
</comment>
<dbReference type="Gene3D" id="3.40.50.80">
    <property type="entry name" value="Nucleotide-binding domain of ferredoxin-NADP reductase (FNR) module"/>
    <property type="match status" value="1"/>
</dbReference>
<feature type="domain" description="FAD-binding FR-type" evidence="15">
    <location>
        <begin position="281"/>
        <end position="393"/>
    </location>
</feature>
<dbReference type="GO" id="GO:0015677">
    <property type="term" value="P:copper ion import"/>
    <property type="evidence" value="ECO:0007669"/>
    <property type="project" value="TreeGrafter"/>
</dbReference>
<evidence type="ECO:0000313" key="16">
    <source>
        <dbReference type="EMBL" id="KZW01965.1"/>
    </source>
</evidence>
<proteinExistence type="inferred from homology"/>
<feature type="transmembrane region" description="Helical" evidence="14">
    <location>
        <begin position="241"/>
        <end position="257"/>
    </location>
</feature>
<dbReference type="GO" id="GO:0005886">
    <property type="term" value="C:plasma membrane"/>
    <property type="evidence" value="ECO:0007669"/>
    <property type="project" value="UniProtKB-SubCell"/>
</dbReference>
<dbReference type="Pfam" id="PF08030">
    <property type="entry name" value="NAD_binding_6"/>
    <property type="match status" value="1"/>
</dbReference>
<gene>
    <name evidence="16" type="ORF">EXIGLDRAFT_760198</name>
</gene>
<keyword evidence="17" id="KW-1185">Reference proteome</keyword>
<evidence type="ECO:0000256" key="9">
    <source>
        <dbReference type="ARBA" id="ARBA00023002"/>
    </source>
</evidence>